<reference evidence="2 3" key="1">
    <citation type="submission" date="2019-11" db="EMBL/GenBank/DDBJ databases">
        <title>Comparative genomics of hydrocarbon-degrading Desulfosarcina strains.</title>
        <authorList>
            <person name="Watanabe M."/>
            <person name="Kojima H."/>
            <person name="Fukui M."/>
        </authorList>
    </citation>
    <scope>NUCLEOTIDE SEQUENCE [LARGE SCALE GENOMIC DNA]</scope>
    <source>
        <strain evidence="2 3">PP31</strain>
    </source>
</reference>
<name>A0A5K7Z4Q8_9BACT</name>
<dbReference type="Pfam" id="PF08867">
    <property type="entry name" value="FRG"/>
    <property type="match status" value="1"/>
</dbReference>
<dbReference type="OrthoDB" id="9816036at2"/>
<accession>A0A5K7Z4Q8</accession>
<evidence type="ECO:0000313" key="3">
    <source>
        <dbReference type="Proteomes" id="UP000427769"/>
    </source>
</evidence>
<feature type="domain" description="FRG" evidence="1">
    <location>
        <begin position="35"/>
        <end position="157"/>
    </location>
</feature>
<sequence length="273" mass="31529">MKTINLTSWCEFPAAIDTVKKEFGEYKIEGSGITYRNRVLYRGQTDSDWKLETTLERVSARTWTILDYAQAVVRCTPRIETFTEKEWNTTPYEELERHLDENPGEVALPNIPDYSFWVYLRHHGFPSPLLDWTASPLVAAFFAFADKSDSEKASIFAFVDSKMGVKGGFLGAPQINVRGPYVRTHKRHFLQQARYTICTFFKNNQHTFCSHEAVTSRGDKDQNILVKITIPRSERSKVLSNLNESNINYFTLFQSDEALIKTMAMEEIERIDL</sequence>
<dbReference type="Proteomes" id="UP000427769">
    <property type="component" value="Chromosome"/>
</dbReference>
<dbReference type="InterPro" id="IPR014966">
    <property type="entry name" value="FRG-dom"/>
</dbReference>
<dbReference type="EMBL" id="AP021875">
    <property type="protein sequence ID" value="BBO73444.1"/>
    <property type="molecule type" value="Genomic_DNA"/>
</dbReference>
<keyword evidence="3" id="KW-1185">Reference proteome</keyword>
<organism evidence="2 3">
    <name type="scientific">Desulfosarcina widdelii</name>
    <dbReference type="NCBI Taxonomy" id="947919"/>
    <lineage>
        <taxon>Bacteria</taxon>
        <taxon>Pseudomonadati</taxon>
        <taxon>Thermodesulfobacteriota</taxon>
        <taxon>Desulfobacteria</taxon>
        <taxon>Desulfobacterales</taxon>
        <taxon>Desulfosarcinaceae</taxon>
        <taxon>Desulfosarcina</taxon>
    </lineage>
</organism>
<proteinExistence type="predicted"/>
<dbReference type="SMART" id="SM00901">
    <property type="entry name" value="FRG"/>
    <property type="match status" value="1"/>
</dbReference>
<gene>
    <name evidence="2" type="ORF">DSCW_08610</name>
</gene>
<evidence type="ECO:0000313" key="2">
    <source>
        <dbReference type="EMBL" id="BBO73444.1"/>
    </source>
</evidence>
<dbReference type="KEGG" id="dwd:DSCW_08610"/>
<dbReference type="RefSeq" id="WP_155302553.1">
    <property type="nucleotide sequence ID" value="NZ_AP021875.1"/>
</dbReference>
<protein>
    <submittedName>
        <fullName evidence="2">FRG domain-containing protein</fullName>
    </submittedName>
</protein>
<evidence type="ECO:0000259" key="1">
    <source>
        <dbReference type="SMART" id="SM00901"/>
    </source>
</evidence>
<dbReference type="AlphaFoldDB" id="A0A5K7Z4Q8"/>